<keyword evidence="5" id="KW-1185">Reference proteome</keyword>
<proteinExistence type="inferred from homology"/>
<dbReference type="PANTHER" id="PTHR45458:SF1">
    <property type="entry name" value="SHORT CHAIN DEHYDROGENASE"/>
    <property type="match status" value="1"/>
</dbReference>
<dbReference type="GO" id="GO:0016616">
    <property type="term" value="F:oxidoreductase activity, acting on the CH-OH group of donors, NAD or NADP as acceptor"/>
    <property type="evidence" value="ECO:0007669"/>
    <property type="project" value="TreeGrafter"/>
</dbReference>
<name>A0A2G1BTD8_9FLAO</name>
<evidence type="ECO:0000313" key="2">
    <source>
        <dbReference type="EMBL" id="MDP2542524.1"/>
    </source>
</evidence>
<dbReference type="PRINTS" id="PR00080">
    <property type="entry name" value="SDRFAMILY"/>
</dbReference>
<reference evidence="3 4" key="1">
    <citation type="journal article" date="2016" name="Nat. Commun.">
        <title>Microbial interactions lead to rapid micro-scale successions on model marine particles.</title>
        <authorList>
            <person name="Datta M.S."/>
            <person name="Sliwerska E."/>
            <person name="Gore J."/>
            <person name="Polz M.F."/>
            <person name="Cordero O.X."/>
        </authorList>
    </citation>
    <scope>NUCLEOTIDE SEQUENCE [LARGE SCALE GENOMIC DNA]</scope>
    <source>
        <strain evidence="3 4">4G03</strain>
    </source>
</reference>
<evidence type="ECO:0000313" key="5">
    <source>
        <dbReference type="Proteomes" id="UP001242342"/>
    </source>
</evidence>
<dbReference type="Gene3D" id="3.40.50.720">
    <property type="entry name" value="NAD(P)-binding Rossmann-like Domain"/>
    <property type="match status" value="1"/>
</dbReference>
<protein>
    <submittedName>
        <fullName evidence="2">SDR family NAD(P)-dependent oxidoreductase</fullName>
    </submittedName>
    <submittedName>
        <fullName evidence="3">SDR family oxidoreductase</fullName>
    </submittedName>
</protein>
<gene>
    <name evidence="3" type="ORF">CSC81_11855</name>
    <name evidence="2" type="ORF">Q8W23_13665</name>
</gene>
<sequence>MKTGIITGCSRGIGFAIANLLTENLNYKIIGTSTSGNSPITKSNFEAYQLNLSKSDSIDNFIKKIENTKIDFLVNNAGILLENWNDASINMEQLKQTFNVNLFGTIEITEKLIPNFKKDGQIVNITSDWGSFSEKNFDEFQPHYKMSKVALNMYTKLLAKRLEKQQIIVSALDPGWTQTDMGGNEASRKPNDVATDVRNLITNNSKSGYFWHQGNIREW</sequence>
<dbReference type="EMBL" id="JAUYVU010000011">
    <property type="protein sequence ID" value="MDP2542524.1"/>
    <property type="molecule type" value="Genomic_DNA"/>
</dbReference>
<dbReference type="InterPro" id="IPR002347">
    <property type="entry name" value="SDR_fam"/>
</dbReference>
<evidence type="ECO:0000256" key="1">
    <source>
        <dbReference type="RuleBase" id="RU000363"/>
    </source>
</evidence>
<comment type="similarity">
    <text evidence="1">Belongs to the short-chain dehydrogenases/reductases (SDR) family.</text>
</comment>
<reference evidence="3" key="2">
    <citation type="submission" date="2017-10" db="EMBL/GenBank/DDBJ databases">
        <authorList>
            <person name="Enke T.N."/>
            <person name="Cordero O.X."/>
        </authorList>
    </citation>
    <scope>NUCLEOTIDE SEQUENCE</scope>
    <source>
        <strain evidence="3">4G03</strain>
    </source>
</reference>
<dbReference type="Pfam" id="PF00106">
    <property type="entry name" value="adh_short"/>
    <property type="match status" value="1"/>
</dbReference>
<organism evidence="3 4">
    <name type="scientific">Tenacibaculum discolor</name>
    <dbReference type="NCBI Taxonomy" id="361581"/>
    <lineage>
        <taxon>Bacteria</taxon>
        <taxon>Pseudomonadati</taxon>
        <taxon>Bacteroidota</taxon>
        <taxon>Flavobacteriia</taxon>
        <taxon>Flavobacteriales</taxon>
        <taxon>Flavobacteriaceae</taxon>
        <taxon>Tenacibaculum</taxon>
    </lineage>
</organism>
<evidence type="ECO:0000313" key="4">
    <source>
        <dbReference type="Proteomes" id="UP000222163"/>
    </source>
</evidence>
<comment type="caution">
    <text evidence="3">The sequence shown here is derived from an EMBL/GenBank/DDBJ whole genome shotgun (WGS) entry which is preliminary data.</text>
</comment>
<dbReference type="Proteomes" id="UP001242342">
    <property type="component" value="Unassembled WGS sequence"/>
</dbReference>
<evidence type="ECO:0000313" key="3">
    <source>
        <dbReference type="EMBL" id="PHN97099.1"/>
    </source>
</evidence>
<dbReference type="InterPro" id="IPR052184">
    <property type="entry name" value="SDR_enzymes"/>
</dbReference>
<reference evidence="2 5" key="3">
    <citation type="submission" date="2023-07" db="EMBL/GenBank/DDBJ databases">
        <title>Genome content predicts the carbon catabolic preferences of heterotrophic bacteria.</title>
        <authorList>
            <person name="Gralka M."/>
        </authorList>
    </citation>
    <scope>NUCLEOTIDE SEQUENCE [LARGE SCALE GENOMIC DNA]</scope>
    <source>
        <strain evidence="2 5">4G03</strain>
    </source>
</reference>
<dbReference type="InterPro" id="IPR036291">
    <property type="entry name" value="NAD(P)-bd_dom_sf"/>
</dbReference>
<accession>A0A2G1BTD8</accession>
<dbReference type="RefSeq" id="WP_099215956.1">
    <property type="nucleotide sequence ID" value="NZ_JAUYVU010000011.1"/>
</dbReference>
<dbReference type="EMBL" id="PDUU01000009">
    <property type="protein sequence ID" value="PHN97099.1"/>
    <property type="molecule type" value="Genomic_DNA"/>
</dbReference>
<dbReference type="PRINTS" id="PR00081">
    <property type="entry name" value="GDHRDH"/>
</dbReference>
<dbReference type="AlphaFoldDB" id="A0A2G1BTD8"/>
<dbReference type="SUPFAM" id="SSF51735">
    <property type="entry name" value="NAD(P)-binding Rossmann-fold domains"/>
    <property type="match status" value="1"/>
</dbReference>
<dbReference type="Proteomes" id="UP000222163">
    <property type="component" value="Unassembled WGS sequence"/>
</dbReference>
<dbReference type="PANTHER" id="PTHR45458">
    <property type="entry name" value="SHORT-CHAIN DEHYDROGENASE/REDUCTASE SDR"/>
    <property type="match status" value="1"/>
</dbReference>